<comment type="caution">
    <text evidence="3">The sequence shown here is derived from an EMBL/GenBank/DDBJ whole genome shotgun (WGS) entry which is preliminary data.</text>
</comment>
<gene>
    <name evidence="3" type="ORF">QTG54_000826</name>
</gene>
<dbReference type="EMBL" id="JATAAI010000001">
    <property type="protein sequence ID" value="KAK1748887.1"/>
    <property type="molecule type" value="Genomic_DNA"/>
</dbReference>
<protein>
    <submittedName>
        <fullName evidence="3">Uncharacterized protein</fullName>
    </submittedName>
</protein>
<name>A0AAD9DIW4_9STRA</name>
<keyword evidence="2" id="KW-1133">Transmembrane helix</keyword>
<evidence type="ECO:0000313" key="3">
    <source>
        <dbReference type="EMBL" id="KAK1748887.1"/>
    </source>
</evidence>
<sequence>MGEACEMALETYNEITSKALVLYNDHLAAAINEKIVPVLDEHVYPVWNQKAVPLIDQCTEHVSPIVKTIDNETRKKVTKAREGIAPRLESLASSFIEFAQKINLFDKLPKFISTQLTRAAEDGQWALDNLFYGYLALVVVLFRSTIFRIIWFFCPLRLFFGKNKPAPKKHSSKGPSAKAVKAEQNGTAKNGGKAKIY</sequence>
<keyword evidence="2" id="KW-0472">Membrane</keyword>
<evidence type="ECO:0000313" key="4">
    <source>
        <dbReference type="Proteomes" id="UP001224775"/>
    </source>
</evidence>
<evidence type="ECO:0000256" key="2">
    <source>
        <dbReference type="SAM" id="Phobius"/>
    </source>
</evidence>
<keyword evidence="2" id="KW-0812">Transmembrane</keyword>
<proteinExistence type="predicted"/>
<evidence type="ECO:0000256" key="1">
    <source>
        <dbReference type="SAM" id="MobiDB-lite"/>
    </source>
</evidence>
<feature type="region of interest" description="Disordered" evidence="1">
    <location>
        <begin position="169"/>
        <end position="197"/>
    </location>
</feature>
<reference evidence="3" key="1">
    <citation type="submission" date="2023-06" db="EMBL/GenBank/DDBJ databases">
        <title>Survivors Of The Sea: Transcriptome response of Skeletonema marinoi to long-term dormancy.</title>
        <authorList>
            <person name="Pinder M.I.M."/>
            <person name="Kourtchenko O."/>
            <person name="Robertson E.K."/>
            <person name="Larsson T."/>
            <person name="Maumus F."/>
            <person name="Osuna-Cruz C.M."/>
            <person name="Vancaester E."/>
            <person name="Stenow R."/>
            <person name="Vandepoele K."/>
            <person name="Ploug H."/>
            <person name="Bruchert V."/>
            <person name="Godhe A."/>
            <person name="Topel M."/>
        </authorList>
    </citation>
    <scope>NUCLEOTIDE SEQUENCE</scope>
    <source>
        <strain evidence="3">R05AC</strain>
    </source>
</reference>
<keyword evidence="4" id="KW-1185">Reference proteome</keyword>
<dbReference type="AlphaFoldDB" id="A0AAD9DIW4"/>
<accession>A0AAD9DIW4</accession>
<dbReference type="Proteomes" id="UP001224775">
    <property type="component" value="Unassembled WGS sequence"/>
</dbReference>
<feature type="transmembrane region" description="Helical" evidence="2">
    <location>
        <begin position="131"/>
        <end position="154"/>
    </location>
</feature>
<organism evidence="3 4">
    <name type="scientific">Skeletonema marinoi</name>
    <dbReference type="NCBI Taxonomy" id="267567"/>
    <lineage>
        <taxon>Eukaryota</taxon>
        <taxon>Sar</taxon>
        <taxon>Stramenopiles</taxon>
        <taxon>Ochrophyta</taxon>
        <taxon>Bacillariophyta</taxon>
        <taxon>Coscinodiscophyceae</taxon>
        <taxon>Thalassiosirophycidae</taxon>
        <taxon>Thalassiosirales</taxon>
        <taxon>Skeletonemataceae</taxon>
        <taxon>Skeletonema</taxon>
        <taxon>Skeletonema marinoi-dohrnii complex</taxon>
    </lineage>
</organism>